<evidence type="ECO:0000313" key="5">
    <source>
        <dbReference type="Proteomes" id="UP000267464"/>
    </source>
</evidence>
<dbReference type="EMBL" id="QUSW01000002">
    <property type="protein sequence ID" value="RQP25228.1"/>
    <property type="molecule type" value="Genomic_DNA"/>
</dbReference>
<proteinExistence type="predicted"/>
<comment type="caution">
    <text evidence="4">The sequence shown here is derived from an EMBL/GenBank/DDBJ whole genome shotgun (WGS) entry which is preliminary data.</text>
</comment>
<dbReference type="AlphaFoldDB" id="A0A3N7HSF5"/>
<evidence type="ECO:0000256" key="2">
    <source>
        <dbReference type="SAM" id="SignalP"/>
    </source>
</evidence>
<keyword evidence="2" id="KW-0732">Signal</keyword>
<dbReference type="Pfam" id="PF20434">
    <property type="entry name" value="BD-FAE"/>
    <property type="match status" value="1"/>
</dbReference>
<keyword evidence="1 4" id="KW-0378">Hydrolase</keyword>
<reference evidence="4 5" key="1">
    <citation type="submission" date="2018-08" db="EMBL/GenBank/DDBJ databases">
        <authorList>
            <person name="Khan S.A."/>
            <person name="Jeon C.O."/>
            <person name="Chun B.H."/>
            <person name="Jeong S.E."/>
        </authorList>
    </citation>
    <scope>NUCLEOTIDE SEQUENCE [LARGE SCALE GENOMIC DNA]</scope>
    <source>
        <strain evidence="4 5">S-16</strain>
    </source>
</reference>
<feature type="domain" description="BD-FAE-like" evidence="3">
    <location>
        <begin position="58"/>
        <end position="238"/>
    </location>
</feature>
<accession>A0A3N7HSF5</accession>
<dbReference type="RefSeq" id="WP_124540137.1">
    <property type="nucleotide sequence ID" value="NZ_QUSW01000002.1"/>
</dbReference>
<sequence length="293" mass="31894">MTALHYAKHALLWLLLAAAALIALAACAPVATLNALAPTDTHTLQADLPYGPLRRQRLDIYTPTRAAPAGGHPVVVFFYGGSWNRGERHDYKFVGEALASRGMIAILADYRLYPQVRYPDFLTDCAQALAYGLSHAKALGGNPQRVFVMGHSAGAYNAAMLAMDARWLQPTGHSPKELAGFIGLAGPYDFYPMTNPDAQPVFFHPNYPPDSQPIAFARQDSPRSFVAAPQEDKLVNPHRNTEGLAQQLQSAGAKVTLKMYDRVNHMTLAAAFARPLRWLAPVLDDVAAFVDGT</sequence>
<dbReference type="OrthoDB" id="9771666at2"/>
<evidence type="ECO:0000256" key="1">
    <source>
        <dbReference type="ARBA" id="ARBA00022801"/>
    </source>
</evidence>
<feature type="chain" id="PRO_5017983850" evidence="2">
    <location>
        <begin position="26"/>
        <end position="293"/>
    </location>
</feature>
<dbReference type="InterPro" id="IPR049492">
    <property type="entry name" value="BD-FAE-like_dom"/>
</dbReference>
<dbReference type="GO" id="GO:0016787">
    <property type="term" value="F:hydrolase activity"/>
    <property type="evidence" value="ECO:0007669"/>
    <property type="project" value="UniProtKB-KW"/>
</dbReference>
<dbReference type="SUPFAM" id="SSF53474">
    <property type="entry name" value="alpha/beta-Hydrolases"/>
    <property type="match status" value="1"/>
</dbReference>
<dbReference type="InterPro" id="IPR050300">
    <property type="entry name" value="GDXG_lipolytic_enzyme"/>
</dbReference>
<evidence type="ECO:0000259" key="3">
    <source>
        <dbReference type="Pfam" id="PF20434"/>
    </source>
</evidence>
<dbReference type="Proteomes" id="UP000267464">
    <property type="component" value="Unassembled WGS sequence"/>
</dbReference>
<dbReference type="InterPro" id="IPR029058">
    <property type="entry name" value="AB_hydrolase_fold"/>
</dbReference>
<organism evidence="4 5">
    <name type="scientific">Piscinibacter terrae</name>
    <dbReference type="NCBI Taxonomy" id="2496871"/>
    <lineage>
        <taxon>Bacteria</taxon>
        <taxon>Pseudomonadati</taxon>
        <taxon>Pseudomonadota</taxon>
        <taxon>Betaproteobacteria</taxon>
        <taxon>Burkholderiales</taxon>
        <taxon>Sphaerotilaceae</taxon>
        <taxon>Piscinibacter</taxon>
    </lineage>
</organism>
<keyword evidence="5" id="KW-1185">Reference proteome</keyword>
<feature type="signal peptide" evidence="2">
    <location>
        <begin position="1"/>
        <end position="25"/>
    </location>
</feature>
<protein>
    <submittedName>
        <fullName evidence="4">Alpha/beta hydrolase</fullName>
    </submittedName>
</protein>
<dbReference type="Gene3D" id="3.40.50.1820">
    <property type="entry name" value="alpha/beta hydrolase"/>
    <property type="match status" value="1"/>
</dbReference>
<evidence type="ECO:0000313" key="4">
    <source>
        <dbReference type="EMBL" id="RQP25228.1"/>
    </source>
</evidence>
<dbReference type="PANTHER" id="PTHR48081">
    <property type="entry name" value="AB HYDROLASE SUPERFAMILY PROTEIN C4A8.06C"/>
    <property type="match status" value="1"/>
</dbReference>
<reference evidence="4 5" key="2">
    <citation type="submission" date="2018-12" db="EMBL/GenBank/DDBJ databases">
        <title>Rhizobacter gummiphilus sp. nov., a rubber-degrading bacterium isolated from the soil of a botanical garden in Japan.</title>
        <authorList>
            <person name="Shunsuke S.S."/>
        </authorList>
    </citation>
    <scope>NUCLEOTIDE SEQUENCE [LARGE SCALE GENOMIC DNA]</scope>
    <source>
        <strain evidence="4 5">S-16</strain>
    </source>
</reference>
<name>A0A3N7HSF5_9BURK</name>
<dbReference type="PANTHER" id="PTHR48081:SF9">
    <property type="entry name" value="CARBOXYLESTERASE"/>
    <property type="match status" value="1"/>
</dbReference>
<gene>
    <name evidence="4" type="ORF">DZC73_10345</name>
</gene>